<dbReference type="RefSeq" id="WP_067693933.1">
    <property type="nucleotide sequence ID" value="NZ_LLZH01000200.1"/>
</dbReference>
<feature type="binding site" evidence="8">
    <location>
        <position position="54"/>
    </location>
    <ligand>
        <name>Mg(2+)</name>
        <dbReference type="ChEBI" id="CHEBI:18420"/>
    </ligand>
</feature>
<keyword evidence="4" id="KW-0378">Hydrolase</keyword>
<feature type="disulfide bond" evidence="9">
    <location>
        <begin position="282"/>
        <end position="336"/>
    </location>
</feature>
<keyword evidence="5 8" id="KW-0862">Zinc</keyword>
<evidence type="ECO:0000256" key="1">
    <source>
        <dbReference type="ARBA" id="ARBA00005984"/>
    </source>
</evidence>
<dbReference type="SUPFAM" id="SSF53649">
    <property type="entry name" value="Alkaline phosphatase-like"/>
    <property type="match status" value="1"/>
</dbReference>
<feature type="binding site" evidence="8">
    <location>
        <position position="369"/>
    </location>
    <ligand>
        <name>Zn(2+)</name>
        <dbReference type="ChEBI" id="CHEBI:29105"/>
        <label>2</label>
    </ligand>
</feature>
<evidence type="ECO:0000256" key="4">
    <source>
        <dbReference type="ARBA" id="ARBA00022801"/>
    </source>
</evidence>
<comment type="cofactor">
    <cofactor evidence="8">
        <name>Zn(2+)</name>
        <dbReference type="ChEBI" id="CHEBI:29105"/>
    </cofactor>
    <text evidence="8">Binds 2 Zn(2+) ions.</text>
</comment>
<dbReference type="InterPro" id="IPR017850">
    <property type="entry name" value="Alkaline_phosphatase_core_sf"/>
</dbReference>
<dbReference type="EMBL" id="LLZH01000200">
    <property type="protein sequence ID" value="KUL31732.1"/>
    <property type="molecule type" value="Genomic_DNA"/>
</dbReference>
<evidence type="ECO:0000256" key="10">
    <source>
        <dbReference type="RuleBase" id="RU003946"/>
    </source>
</evidence>
<feature type="binding site" evidence="8">
    <location>
        <position position="156"/>
    </location>
    <ligand>
        <name>Mg(2+)</name>
        <dbReference type="ChEBI" id="CHEBI:18420"/>
    </ligand>
</feature>
<feature type="binding site" evidence="8">
    <location>
        <position position="322"/>
    </location>
    <ligand>
        <name>Mg(2+)</name>
        <dbReference type="ChEBI" id="CHEBI:18420"/>
    </ligand>
</feature>
<evidence type="ECO:0000313" key="13">
    <source>
        <dbReference type="Proteomes" id="UP000053244"/>
    </source>
</evidence>
<evidence type="ECO:0000256" key="5">
    <source>
        <dbReference type="ARBA" id="ARBA00022833"/>
    </source>
</evidence>
<reference evidence="12 13" key="1">
    <citation type="submission" date="2015-10" db="EMBL/GenBank/DDBJ databases">
        <authorList>
            <person name="Gilbert D.G."/>
        </authorList>
    </citation>
    <scope>NUCLEOTIDE SEQUENCE [LARGE SCALE GENOMIC DNA]</scope>
    <source>
        <strain evidence="12 13">NRRL B-16712</strain>
    </source>
</reference>
<dbReference type="Pfam" id="PF00245">
    <property type="entry name" value="Alk_phosphatase"/>
    <property type="match status" value="2"/>
</dbReference>
<feature type="signal peptide" evidence="11">
    <location>
        <begin position="1"/>
        <end position="25"/>
    </location>
</feature>
<feature type="binding site" evidence="8">
    <location>
        <position position="54"/>
    </location>
    <ligand>
        <name>Zn(2+)</name>
        <dbReference type="ChEBI" id="CHEBI:29105"/>
        <label>2</label>
    </ligand>
</feature>
<dbReference type="InterPro" id="IPR018299">
    <property type="entry name" value="Alkaline_phosphatase_AS"/>
</dbReference>
<evidence type="ECO:0000256" key="2">
    <source>
        <dbReference type="ARBA" id="ARBA00022553"/>
    </source>
</evidence>
<comment type="cofactor">
    <cofactor evidence="8">
        <name>Mg(2+)</name>
        <dbReference type="ChEBI" id="CHEBI:18420"/>
    </cofactor>
    <text evidence="8">Binds 1 Mg(2+) ion.</text>
</comment>
<keyword evidence="3 8" id="KW-0479">Metal-binding</keyword>
<evidence type="ECO:0000256" key="3">
    <source>
        <dbReference type="ARBA" id="ARBA00022723"/>
    </source>
</evidence>
<evidence type="ECO:0000256" key="8">
    <source>
        <dbReference type="PIRSR" id="PIRSR601952-2"/>
    </source>
</evidence>
<keyword evidence="2" id="KW-0597">Phosphoprotein</keyword>
<protein>
    <submittedName>
        <fullName evidence="12">Alkaline phosphatase</fullName>
    </submittedName>
</protein>
<feature type="active site" description="Phosphoserine intermediate" evidence="7">
    <location>
        <position position="105"/>
    </location>
</feature>
<feature type="binding site" evidence="8">
    <location>
        <position position="158"/>
    </location>
    <ligand>
        <name>Mg(2+)</name>
        <dbReference type="ChEBI" id="CHEBI:18420"/>
    </ligand>
</feature>
<evidence type="ECO:0000256" key="11">
    <source>
        <dbReference type="SAM" id="SignalP"/>
    </source>
</evidence>
<dbReference type="CDD" id="cd16012">
    <property type="entry name" value="ALP"/>
    <property type="match status" value="1"/>
</dbReference>
<keyword evidence="6 8" id="KW-0460">Magnesium</keyword>
<feature type="binding site" evidence="8">
    <location>
        <position position="411"/>
    </location>
    <ligand>
        <name>Zn(2+)</name>
        <dbReference type="ChEBI" id="CHEBI:29105"/>
        <label>2</label>
    </ligand>
</feature>
<keyword evidence="13" id="KW-1185">Reference proteome</keyword>
<accession>A0A117MRF5</accession>
<organism evidence="12 13">
    <name type="scientific">Actinoplanes awajinensis subsp. mycoplanecinus</name>
    <dbReference type="NCBI Taxonomy" id="135947"/>
    <lineage>
        <taxon>Bacteria</taxon>
        <taxon>Bacillati</taxon>
        <taxon>Actinomycetota</taxon>
        <taxon>Actinomycetes</taxon>
        <taxon>Micromonosporales</taxon>
        <taxon>Micromonosporaceae</taxon>
        <taxon>Actinoplanes</taxon>
    </lineage>
</organism>
<feature type="chain" id="PRO_5007151328" evidence="11">
    <location>
        <begin position="26"/>
        <end position="448"/>
    </location>
</feature>
<feature type="binding site" evidence="8">
    <location>
        <position position="327"/>
    </location>
    <ligand>
        <name>Zn(2+)</name>
        <dbReference type="ChEBI" id="CHEBI:29105"/>
        <label>2</label>
    </ligand>
</feature>
<dbReference type="InterPro" id="IPR001952">
    <property type="entry name" value="Alkaline_phosphatase"/>
</dbReference>
<dbReference type="PRINTS" id="PR00113">
    <property type="entry name" value="ALKPHPHTASE"/>
</dbReference>
<dbReference type="PANTHER" id="PTHR11596">
    <property type="entry name" value="ALKALINE PHOSPHATASE"/>
    <property type="match status" value="1"/>
</dbReference>
<proteinExistence type="inferred from homology"/>
<dbReference type="PROSITE" id="PS00123">
    <property type="entry name" value="ALKALINE_PHOSPHATASE"/>
    <property type="match status" value="1"/>
</dbReference>
<feature type="binding site" evidence="8">
    <location>
        <position position="370"/>
    </location>
    <ligand>
        <name>Zn(2+)</name>
        <dbReference type="ChEBI" id="CHEBI:29105"/>
        <label>2</label>
    </ligand>
</feature>
<keyword evidence="11" id="KW-0732">Signal</keyword>
<dbReference type="SMART" id="SM00098">
    <property type="entry name" value="alkPPc"/>
    <property type="match status" value="1"/>
</dbReference>
<dbReference type="AlphaFoldDB" id="A0A117MRF5"/>
<name>A0A117MRF5_9ACTN</name>
<comment type="similarity">
    <text evidence="1 10">Belongs to the alkaline phosphatase family.</text>
</comment>
<evidence type="ECO:0000313" key="12">
    <source>
        <dbReference type="EMBL" id="KUL31732.1"/>
    </source>
</evidence>
<dbReference type="Gene3D" id="3.40.720.10">
    <property type="entry name" value="Alkaline Phosphatase, subunit A"/>
    <property type="match status" value="1"/>
</dbReference>
<dbReference type="Proteomes" id="UP000053244">
    <property type="component" value="Unassembled WGS sequence"/>
</dbReference>
<sequence length="448" mass="46423">MNIRGRVAFAAAAVAVVAIPSMAMAGDSHQDKTSAAKHAIQGGTARNVILLIGDGMGDSEITIARNYQVGAAGRLAMDTLPLTGAYTTYAVQKANPALPEYVTDSAASGTGWATGHKTYNGAISVLPDGKPVPTVLELAKKAGYRTGDVTTAELQDATPAVLGSHVVDRGCKGPQSMTACAVNDKVNGGAGSIAEQLVQTRPDVLLGGGKVFFDQTVQAGSFQGKTVTDQAKAAGYQVVTDAAGLAGASHKAPILGAFAPNNMDVEWVGPTPTRTGTTPVRCATNTARTATQPHLVDMTTKALDVLDKQTKHSKKGFFLQVEGASIDKQDHAANPCGQIGETVAFDAAIKKALDYQKSHRDTLVVVTADHGHTSQIVEAATLGYTATLITHDNANMTISYATAEITGSQQHTGTEVRIAAGGPQAANVLGVTNQTDLFYTMKRALGIR</sequence>
<keyword evidence="9" id="KW-1015">Disulfide bond</keyword>
<evidence type="ECO:0000256" key="9">
    <source>
        <dbReference type="PIRSR" id="PIRSR601952-3"/>
    </source>
</evidence>
<dbReference type="GO" id="GO:0046872">
    <property type="term" value="F:metal ion binding"/>
    <property type="evidence" value="ECO:0007669"/>
    <property type="project" value="UniProtKB-KW"/>
</dbReference>
<dbReference type="PANTHER" id="PTHR11596:SF5">
    <property type="entry name" value="ALKALINE PHOSPHATASE"/>
    <property type="match status" value="1"/>
</dbReference>
<dbReference type="OrthoDB" id="9794455at2"/>
<feature type="binding site" evidence="8">
    <location>
        <position position="331"/>
    </location>
    <ligand>
        <name>Zn(2+)</name>
        <dbReference type="ChEBI" id="CHEBI:29105"/>
        <label>2</label>
    </ligand>
</feature>
<dbReference type="GO" id="GO:0004035">
    <property type="term" value="F:alkaline phosphatase activity"/>
    <property type="evidence" value="ECO:0007669"/>
    <property type="project" value="TreeGrafter"/>
</dbReference>
<comment type="caution">
    <text evidence="12">The sequence shown here is derived from an EMBL/GenBank/DDBJ whole genome shotgun (WGS) entry which is preliminary data.</text>
</comment>
<evidence type="ECO:0000256" key="7">
    <source>
        <dbReference type="PIRSR" id="PIRSR601952-1"/>
    </source>
</evidence>
<gene>
    <name evidence="12" type="ORF">ADL15_21380</name>
</gene>
<dbReference type="NCBIfam" id="NF007810">
    <property type="entry name" value="PRK10518.1"/>
    <property type="match status" value="1"/>
</dbReference>
<evidence type="ECO:0000256" key="6">
    <source>
        <dbReference type="ARBA" id="ARBA00022842"/>
    </source>
</evidence>